<keyword evidence="2" id="KW-1185">Reference proteome</keyword>
<protein>
    <submittedName>
        <fullName evidence="1">Uncharacterized protein</fullName>
    </submittedName>
</protein>
<evidence type="ECO:0000313" key="2">
    <source>
        <dbReference type="Proteomes" id="UP001500456"/>
    </source>
</evidence>
<gene>
    <name evidence="1" type="ORF">GCM10022232_71390</name>
</gene>
<dbReference type="RefSeq" id="WP_345569055.1">
    <property type="nucleotide sequence ID" value="NZ_BAAAZX010000026.1"/>
</dbReference>
<proteinExistence type="predicted"/>
<dbReference type="Proteomes" id="UP001500456">
    <property type="component" value="Unassembled WGS sequence"/>
</dbReference>
<comment type="caution">
    <text evidence="1">The sequence shown here is derived from an EMBL/GenBank/DDBJ whole genome shotgun (WGS) entry which is preliminary data.</text>
</comment>
<organism evidence="1 2">
    <name type="scientific">Streptomyces plumbiresistens</name>
    <dbReference type="NCBI Taxonomy" id="511811"/>
    <lineage>
        <taxon>Bacteria</taxon>
        <taxon>Bacillati</taxon>
        <taxon>Actinomycetota</taxon>
        <taxon>Actinomycetes</taxon>
        <taxon>Kitasatosporales</taxon>
        <taxon>Streptomycetaceae</taxon>
        <taxon>Streptomyces</taxon>
    </lineage>
</organism>
<evidence type="ECO:0000313" key="1">
    <source>
        <dbReference type="EMBL" id="GAA4017582.1"/>
    </source>
</evidence>
<name>A0ABP7SWM1_9ACTN</name>
<accession>A0ABP7SWM1</accession>
<dbReference type="EMBL" id="BAAAZX010000026">
    <property type="protein sequence ID" value="GAA4017582.1"/>
    <property type="molecule type" value="Genomic_DNA"/>
</dbReference>
<reference evidence="2" key="1">
    <citation type="journal article" date="2019" name="Int. J. Syst. Evol. Microbiol.">
        <title>The Global Catalogue of Microorganisms (GCM) 10K type strain sequencing project: providing services to taxonomists for standard genome sequencing and annotation.</title>
        <authorList>
            <consortium name="The Broad Institute Genomics Platform"/>
            <consortium name="The Broad Institute Genome Sequencing Center for Infectious Disease"/>
            <person name="Wu L."/>
            <person name="Ma J."/>
        </authorList>
    </citation>
    <scope>NUCLEOTIDE SEQUENCE [LARGE SCALE GENOMIC DNA]</scope>
    <source>
        <strain evidence="2">JCM 16924</strain>
    </source>
</reference>
<sequence length="173" mass="18561">MFGAELFTQTAAAAAGTMVALMTTDAWQAARNRIARILGREGVAELDRARAALDAAPPGRQEIILREQRERWDATLRTLLARDPELSGQLTAFVEEFPGVADQSVVIYAQHAQFGFPAPAPETPTPGALTVAPPLGRLDRRVRGREPLLDALKSLVGKGSEAAAGLLSMSDFR</sequence>